<evidence type="ECO:0000256" key="1">
    <source>
        <dbReference type="ARBA" id="ARBA00004496"/>
    </source>
</evidence>
<dbReference type="EMBL" id="JACHGW010000008">
    <property type="protein sequence ID" value="MBB6053790.1"/>
    <property type="molecule type" value="Genomic_DNA"/>
</dbReference>
<dbReference type="GO" id="GO:0003723">
    <property type="term" value="F:RNA binding"/>
    <property type="evidence" value="ECO:0007669"/>
    <property type="project" value="UniProtKB-KW"/>
</dbReference>
<dbReference type="InterPro" id="IPR036465">
    <property type="entry name" value="vWFA_dom_sf"/>
</dbReference>
<name>A0A7W9WA06_ARMRO</name>
<evidence type="ECO:0000313" key="9">
    <source>
        <dbReference type="Proteomes" id="UP000520814"/>
    </source>
</evidence>
<comment type="similarity">
    <text evidence="2">Belongs to the Ro 60 kDa family.</text>
</comment>
<dbReference type="PANTHER" id="PTHR14202:SF0">
    <property type="entry name" value="RNA-BINDING PROTEIN RO60"/>
    <property type="match status" value="1"/>
</dbReference>
<evidence type="ECO:0000256" key="5">
    <source>
        <dbReference type="ARBA" id="ARBA00022884"/>
    </source>
</evidence>
<evidence type="ECO:0000256" key="6">
    <source>
        <dbReference type="ARBA" id="ARBA00023274"/>
    </source>
</evidence>
<dbReference type="GO" id="GO:0005737">
    <property type="term" value="C:cytoplasm"/>
    <property type="evidence" value="ECO:0007669"/>
    <property type="project" value="UniProtKB-SubCell"/>
</dbReference>
<proteinExistence type="inferred from homology"/>
<dbReference type="PANTHER" id="PTHR14202">
    <property type="entry name" value="60 KDA RIBONUCLEOPROTEIN SSA/RO"/>
    <property type="match status" value="1"/>
</dbReference>
<feature type="domain" description="TROVE" evidence="7">
    <location>
        <begin position="25"/>
        <end position="357"/>
    </location>
</feature>
<keyword evidence="6 8" id="KW-0687">Ribonucleoprotein</keyword>
<protein>
    <submittedName>
        <fullName evidence="8">60 kDa SS-A/Ro ribonucleoprotein</fullName>
    </submittedName>
</protein>
<dbReference type="InterPro" id="IPR037214">
    <property type="entry name" value="TROVE_dom_sf"/>
</dbReference>
<dbReference type="RefSeq" id="WP_184203879.1">
    <property type="nucleotide sequence ID" value="NZ_JACHGW010000008.1"/>
</dbReference>
<dbReference type="Pfam" id="PF05731">
    <property type="entry name" value="TROVE"/>
    <property type="match status" value="2"/>
</dbReference>
<dbReference type="Gene3D" id="3.40.50.410">
    <property type="entry name" value="von Willebrand factor, type A domain"/>
    <property type="match status" value="2"/>
</dbReference>
<evidence type="ECO:0000256" key="2">
    <source>
        <dbReference type="ARBA" id="ARBA00007814"/>
    </source>
</evidence>
<dbReference type="SUPFAM" id="SSF53300">
    <property type="entry name" value="vWA-like"/>
    <property type="match status" value="1"/>
</dbReference>
<keyword evidence="3" id="KW-0963">Cytoplasm</keyword>
<dbReference type="Pfam" id="PF25045">
    <property type="entry name" value="vWA_Ro60"/>
    <property type="match status" value="1"/>
</dbReference>
<dbReference type="InterPro" id="IPR008858">
    <property type="entry name" value="TROVE_dom"/>
</dbReference>
<keyword evidence="5" id="KW-0694">RNA-binding</keyword>
<organism evidence="8 9">
    <name type="scientific">Armatimonas rosea</name>
    <dbReference type="NCBI Taxonomy" id="685828"/>
    <lineage>
        <taxon>Bacteria</taxon>
        <taxon>Bacillati</taxon>
        <taxon>Armatimonadota</taxon>
        <taxon>Armatimonadia</taxon>
        <taxon>Armatimonadales</taxon>
        <taxon>Armatimonadaceae</taxon>
        <taxon>Armatimonas</taxon>
    </lineage>
</organism>
<dbReference type="InterPro" id="IPR040322">
    <property type="entry name" value="TROVE2"/>
</dbReference>
<keyword evidence="4" id="KW-0479">Metal-binding</keyword>
<evidence type="ECO:0000256" key="3">
    <source>
        <dbReference type="ARBA" id="ARBA00022490"/>
    </source>
</evidence>
<gene>
    <name evidence="8" type="ORF">HNQ39_005632</name>
</gene>
<dbReference type="AlphaFoldDB" id="A0A7W9WA06"/>
<comment type="subcellular location">
    <subcellularLocation>
        <location evidence="1">Cytoplasm</location>
    </subcellularLocation>
</comment>
<dbReference type="GO" id="GO:1990904">
    <property type="term" value="C:ribonucleoprotein complex"/>
    <property type="evidence" value="ECO:0007669"/>
    <property type="project" value="UniProtKB-KW"/>
</dbReference>
<dbReference type="PROSITE" id="PS50988">
    <property type="entry name" value="TROVE"/>
    <property type="match status" value="1"/>
</dbReference>
<comment type="caution">
    <text evidence="8">The sequence shown here is derived from an EMBL/GenBank/DDBJ whole genome shotgun (WGS) entry which is preliminary data.</text>
</comment>
<dbReference type="InterPro" id="IPR056800">
    <property type="entry name" value="vWA_Ro60"/>
</dbReference>
<accession>A0A7W9WA06</accession>
<keyword evidence="9" id="KW-1185">Reference proteome</keyword>
<evidence type="ECO:0000256" key="4">
    <source>
        <dbReference type="ARBA" id="ARBA00022723"/>
    </source>
</evidence>
<dbReference type="Proteomes" id="UP000520814">
    <property type="component" value="Unassembled WGS sequence"/>
</dbReference>
<sequence length="525" mass="56946">MSYLKNILNKNATPQSQPIPGTKQVLNSAGGYSFPVDCWTQLERFLILGSEGGSYYASEQKLTIDNAQAVQACVQADGLRAVKTIARVSDSGRAPKNDPAIFALAIAAAEGDDKTRAAALAALPTVCRTGTHLFHFAQFVDGMRGWGRGLRNAVGAWYAQKDADALAYQAVKYQQRDGWSHRDLLRLSHPKPENEQKKALYHWITQGSAGENIPALVAAFEQAKRAETAAELVGLIRDTNLPREAIPTPFLTEKSVWEALLASGMPLTALLRNLATLTRVGIFEDSEQVKAVSERLTNPDSLKKARVHPIAVLAALKTYGSGKGVRGSSTWKPVGKLVDALDAAFYASFGNVEATKRRWVLALDVSGSMSFGDIAGIPGLTPRDASAAMALITAATEDNYRMVAFQDKLTELRITPRQRLDDVVRGISNLPFGSTDCAQPMLWAKENQVKADAFVVYTDSETWHGKVHPVQALRDYRQAMGIPAKLIVVGMVSNRFSIADPSDGGCLDVVGFDTATPQLLSDFVR</sequence>
<dbReference type="GO" id="GO:0046872">
    <property type="term" value="F:metal ion binding"/>
    <property type="evidence" value="ECO:0007669"/>
    <property type="project" value="UniProtKB-KW"/>
</dbReference>
<dbReference type="SUPFAM" id="SSF140864">
    <property type="entry name" value="TROVE domain-like"/>
    <property type="match status" value="1"/>
</dbReference>
<evidence type="ECO:0000313" key="8">
    <source>
        <dbReference type="EMBL" id="MBB6053790.1"/>
    </source>
</evidence>
<evidence type="ECO:0000259" key="7">
    <source>
        <dbReference type="PROSITE" id="PS50988"/>
    </source>
</evidence>
<reference evidence="8 9" key="1">
    <citation type="submission" date="2020-08" db="EMBL/GenBank/DDBJ databases">
        <title>Genomic Encyclopedia of Type Strains, Phase IV (KMG-IV): sequencing the most valuable type-strain genomes for metagenomic binning, comparative biology and taxonomic classification.</title>
        <authorList>
            <person name="Goeker M."/>
        </authorList>
    </citation>
    <scope>NUCLEOTIDE SEQUENCE [LARGE SCALE GENOMIC DNA]</scope>
    <source>
        <strain evidence="8 9">DSM 23562</strain>
    </source>
</reference>